<feature type="domain" description="RRM" evidence="2">
    <location>
        <begin position="12"/>
        <end position="56"/>
    </location>
</feature>
<feature type="non-terminal residue" evidence="3">
    <location>
        <position position="1"/>
    </location>
</feature>
<proteinExistence type="predicted"/>
<gene>
    <name evidence="3" type="ORF">GLOINDRAFT_20004</name>
</gene>
<feature type="region of interest" description="Disordered" evidence="1">
    <location>
        <begin position="94"/>
        <end position="148"/>
    </location>
</feature>
<dbReference type="InterPro" id="IPR035979">
    <property type="entry name" value="RBD_domain_sf"/>
</dbReference>
<dbReference type="GO" id="GO:0005681">
    <property type="term" value="C:spliceosomal complex"/>
    <property type="evidence" value="ECO:0007669"/>
    <property type="project" value="TreeGrafter"/>
</dbReference>
<dbReference type="SUPFAM" id="SSF54928">
    <property type="entry name" value="RNA-binding domain, RBD"/>
    <property type="match status" value="1"/>
</dbReference>
<dbReference type="PANTHER" id="PTHR18806:SF4">
    <property type="entry name" value="RNA-BINDING PROTEIN 25"/>
    <property type="match status" value="1"/>
</dbReference>
<protein>
    <recommendedName>
        <fullName evidence="2">RRM domain-containing protein</fullName>
    </recommendedName>
</protein>
<dbReference type="AlphaFoldDB" id="U9UU07"/>
<reference evidence="3" key="1">
    <citation type="submission" date="2013-07" db="EMBL/GenBank/DDBJ databases">
        <title>The genome of an arbuscular mycorrhizal fungus provides insights into the evolution of the oldest plant symbiosis.</title>
        <authorList>
            <consortium name="DOE Joint Genome Institute"/>
            <person name="Tisserant E."/>
            <person name="Malbreil M."/>
            <person name="Kuo A."/>
            <person name="Kohler A."/>
            <person name="Symeonidi A."/>
            <person name="Balestrini R."/>
            <person name="Charron P."/>
            <person name="Duensing N."/>
            <person name="Frei-dit-Frey N."/>
            <person name="Gianinazzi-Pearson V."/>
            <person name="Gilbert B."/>
            <person name="Handa Y."/>
            <person name="Hijri M."/>
            <person name="Kaul R."/>
            <person name="Kawaguchi M."/>
            <person name="Krajinski F."/>
            <person name="Lammers P."/>
            <person name="Lapierre D."/>
            <person name="Masclaux F.G."/>
            <person name="Murat C."/>
            <person name="Morin E."/>
            <person name="Ndikumana S."/>
            <person name="Pagni M."/>
            <person name="Petitpierre D."/>
            <person name="Requena N."/>
            <person name="Rosikiewicz P."/>
            <person name="Riley R."/>
            <person name="Saito K."/>
            <person name="San Clemente H."/>
            <person name="Shapiro H."/>
            <person name="van Tuinen D."/>
            <person name="Becard G."/>
            <person name="Bonfante P."/>
            <person name="Paszkowski U."/>
            <person name="Shachar-Hill Y."/>
            <person name="Young J.P."/>
            <person name="Sanders I.R."/>
            <person name="Henrissat B."/>
            <person name="Rensing S.A."/>
            <person name="Grigoriev I.V."/>
            <person name="Corradi N."/>
            <person name="Roux C."/>
            <person name="Martin F."/>
        </authorList>
    </citation>
    <scope>NUCLEOTIDE SEQUENCE</scope>
    <source>
        <strain evidence="3">DAOM 197198</strain>
    </source>
</reference>
<dbReference type="PANTHER" id="PTHR18806">
    <property type="entry name" value="RBM25 PROTEIN"/>
    <property type="match status" value="1"/>
</dbReference>
<organism evidence="3">
    <name type="scientific">Rhizophagus irregularis (strain DAOM 181602 / DAOM 197198 / MUCL 43194)</name>
    <name type="common">Arbuscular mycorrhizal fungus</name>
    <name type="synonym">Glomus intraradices</name>
    <dbReference type="NCBI Taxonomy" id="747089"/>
    <lineage>
        <taxon>Eukaryota</taxon>
        <taxon>Fungi</taxon>
        <taxon>Fungi incertae sedis</taxon>
        <taxon>Mucoromycota</taxon>
        <taxon>Glomeromycotina</taxon>
        <taxon>Glomeromycetes</taxon>
        <taxon>Glomerales</taxon>
        <taxon>Glomeraceae</taxon>
        <taxon>Rhizophagus</taxon>
    </lineage>
</organism>
<feature type="compositionally biased region" description="Basic and acidic residues" evidence="1">
    <location>
        <begin position="94"/>
        <end position="132"/>
    </location>
</feature>
<dbReference type="GO" id="GO:0003729">
    <property type="term" value="F:mRNA binding"/>
    <property type="evidence" value="ECO:0007669"/>
    <property type="project" value="TreeGrafter"/>
</dbReference>
<evidence type="ECO:0000256" key="1">
    <source>
        <dbReference type="SAM" id="MobiDB-lite"/>
    </source>
</evidence>
<dbReference type="EMBL" id="KI278617">
    <property type="protein sequence ID" value="ESA19061.1"/>
    <property type="molecule type" value="Genomic_DNA"/>
</dbReference>
<dbReference type="HOGENOM" id="CLU_1656372_0_0_1"/>
<dbReference type="Gene3D" id="3.30.70.330">
    <property type="match status" value="2"/>
</dbReference>
<accession>U9UU07</accession>
<evidence type="ECO:0000313" key="3">
    <source>
        <dbReference type="EMBL" id="ESA19061.1"/>
    </source>
</evidence>
<dbReference type="Pfam" id="PF00076">
    <property type="entry name" value="RRM_1"/>
    <property type="match status" value="1"/>
</dbReference>
<dbReference type="InterPro" id="IPR012677">
    <property type="entry name" value="Nucleotide-bd_a/b_plait_sf"/>
</dbReference>
<name>U9UU07_RHIID</name>
<sequence length="160" mass="18927">FRIYLSLESFKHLQTCGTLKSWKRVKDQSGNPKGFGFAEYADADSVLHVLRVLGGEGSGDDKKDKGISCSSCFGGREKRKNEQIVELKLKKKENVHMERENRERESERERERDCDRGRDQDRQARESRRESYILDDEEEEQRRQAKRKTEMEMAFKEVQY</sequence>
<dbReference type="InterPro" id="IPR000504">
    <property type="entry name" value="RRM_dom"/>
</dbReference>
<evidence type="ECO:0000259" key="2">
    <source>
        <dbReference type="Pfam" id="PF00076"/>
    </source>
</evidence>
<dbReference type="InterPro" id="IPR052768">
    <property type="entry name" value="RBM25"/>
</dbReference>